<evidence type="ECO:0000259" key="2">
    <source>
        <dbReference type="Pfam" id="PF20014"/>
    </source>
</evidence>
<evidence type="ECO:0000259" key="3">
    <source>
        <dbReference type="Pfam" id="PF20052"/>
    </source>
</evidence>
<name>A0ABD5EX74_9ACTN</name>
<dbReference type="InterPro" id="IPR049532">
    <property type="entry name" value="GAP1-like_C"/>
</dbReference>
<dbReference type="Pfam" id="PF20052">
    <property type="entry name" value="GAP1-C"/>
    <property type="match status" value="1"/>
</dbReference>
<feature type="region of interest" description="Disordered" evidence="1">
    <location>
        <begin position="13"/>
        <end position="33"/>
    </location>
</feature>
<organism evidence="4 5">
    <name type="scientific">Streptomyces doudnae</name>
    <dbReference type="NCBI Taxonomy" id="3075536"/>
    <lineage>
        <taxon>Bacteria</taxon>
        <taxon>Bacillati</taxon>
        <taxon>Actinomycetota</taxon>
        <taxon>Actinomycetes</taxon>
        <taxon>Kitasatosporales</taxon>
        <taxon>Streptomycetaceae</taxon>
        <taxon>Streptomyces</taxon>
    </lineage>
</organism>
<dbReference type="Pfam" id="PF20014">
    <property type="entry name" value="GAP1-M"/>
    <property type="match status" value="1"/>
</dbReference>
<protein>
    <submittedName>
        <fullName evidence="4">GTPase-associated protein 1-related protein</fullName>
    </submittedName>
</protein>
<dbReference type="AlphaFoldDB" id="A0ABD5EX74"/>
<reference evidence="5" key="1">
    <citation type="submission" date="2023-07" db="EMBL/GenBank/DDBJ databases">
        <title>30 novel species of actinomycetes from the DSMZ collection.</title>
        <authorList>
            <person name="Nouioui I."/>
        </authorList>
    </citation>
    <scope>NUCLEOTIDE SEQUENCE [LARGE SCALE GENOMIC DNA]</scope>
    <source>
        <strain evidence="5">DSM 41981</strain>
    </source>
</reference>
<feature type="domain" description="GTPase-associated protein 1-like C-terminal" evidence="3">
    <location>
        <begin position="282"/>
        <end position="767"/>
    </location>
</feature>
<accession>A0ABD5EX74</accession>
<feature type="domain" description="GTPase-associated protein 1 middle" evidence="2">
    <location>
        <begin position="125"/>
        <end position="213"/>
    </location>
</feature>
<evidence type="ECO:0000313" key="5">
    <source>
        <dbReference type="Proteomes" id="UP001183535"/>
    </source>
</evidence>
<evidence type="ECO:0000313" key="4">
    <source>
        <dbReference type="EMBL" id="MDT0438455.1"/>
    </source>
</evidence>
<evidence type="ECO:0000256" key="1">
    <source>
        <dbReference type="SAM" id="MobiDB-lite"/>
    </source>
</evidence>
<proteinExistence type="predicted"/>
<dbReference type="InterPro" id="IPR045401">
    <property type="entry name" value="GAP1-M"/>
</dbReference>
<gene>
    <name evidence="4" type="ORF">RM877_27595</name>
</gene>
<dbReference type="Proteomes" id="UP001183535">
    <property type="component" value="Unassembled WGS sequence"/>
</dbReference>
<comment type="caution">
    <text evidence="4">The sequence shown here is derived from an EMBL/GenBank/DDBJ whole genome shotgun (WGS) entry which is preliminary data.</text>
</comment>
<sequence>MAIRELSYVLHRDPDTGADRLTPTTEVPDGVPDGPVERVIAATHRGALSAALSHTRLPHRAGGTLLCSARHDEEAAGVRVDARWAPDGDWPRWPVDSWRPRALPGGPGTDAFAPAGRLWDEALLAKFAADRGERLAPFLADVRRLFADPAGRQIVLAEEDQETVARWIALACASLPVPLARALTFTTAADDPAAAPQQIVGVGPGLDTAVFDRFDLVTRTHLFRVHDGLGGPGSPRATDPWAELTAWLWRAGAAPRPTDRPEDAFALLPLARRALRVPDWDGLGADLPRTLLDTAARAAAEDTTDADTVRDLTDLCSRAAALPGLDVQPLAAALLRRRLRTAGPPGVDAVLSAAVDLPLDPGTRRAVRAEYGPPPEDDLRSLLLTPPGPSWGRPLRTLLGTGPAEDPVVDDAVSALARALARPEDRRTCADTVALLDSLGDRAFTRRVVDRLARGAGETRLQALRALARSPHADWLSGHLDGAPLAVRLAVSAGRLGRGAYGLSGVDLWTELVHAHLDGEISDTATVRMLWTLVWPGRNGGPTPREQGRVTEVCPPGLIAEAGLADRLTFWLRNPQHLDRPYIAFAREAARAPGRLPEADLAVAQLVCLAHDFAAGREPLADTMRRCPTLKARAGRLGTVLDDAVDYWLAHGMARSDPEELRRTGALHRVATGRMALIRHYGDAVREAQAHGGALDPAALRDPRRVASLFLVWTDAVDGAKGGWRQLSGELLLDVLGAVLPQLDERALGEVATLLAGRGGERGVQAWNKWRQGMR</sequence>
<dbReference type="EMBL" id="JAVRES010000017">
    <property type="protein sequence ID" value="MDT0438455.1"/>
    <property type="molecule type" value="Genomic_DNA"/>
</dbReference>
<dbReference type="RefSeq" id="WP_093831399.1">
    <property type="nucleotide sequence ID" value="NZ_JAVRES010000017.1"/>
</dbReference>
<keyword evidence="5" id="KW-1185">Reference proteome</keyword>